<dbReference type="EMBL" id="KZ819636">
    <property type="protein sequence ID" value="PWN89972.1"/>
    <property type="molecule type" value="Genomic_DNA"/>
</dbReference>
<keyword evidence="3" id="KW-1185">Reference proteome</keyword>
<dbReference type="OrthoDB" id="14339at2759"/>
<dbReference type="Proteomes" id="UP000245768">
    <property type="component" value="Unassembled WGS sequence"/>
</dbReference>
<dbReference type="RefSeq" id="XP_025377170.1">
    <property type="nucleotide sequence ID" value="XM_025524959.1"/>
</dbReference>
<dbReference type="InParanoid" id="A0A316YL88"/>
<feature type="compositionally biased region" description="Low complexity" evidence="1">
    <location>
        <begin position="44"/>
        <end position="55"/>
    </location>
</feature>
<reference evidence="2 3" key="1">
    <citation type="journal article" date="2018" name="Mol. Biol. Evol.">
        <title>Broad Genomic Sampling Reveals a Smut Pathogenic Ancestry of the Fungal Clade Ustilaginomycotina.</title>
        <authorList>
            <person name="Kijpornyongpan T."/>
            <person name="Mondo S.J."/>
            <person name="Barry K."/>
            <person name="Sandor L."/>
            <person name="Lee J."/>
            <person name="Lipzen A."/>
            <person name="Pangilinan J."/>
            <person name="LaButti K."/>
            <person name="Hainaut M."/>
            <person name="Henrissat B."/>
            <person name="Grigoriev I.V."/>
            <person name="Spatafora J.W."/>
            <person name="Aime M.C."/>
        </authorList>
    </citation>
    <scope>NUCLEOTIDE SEQUENCE [LARGE SCALE GENOMIC DNA]</scope>
    <source>
        <strain evidence="2 3">MCA 4198</strain>
    </source>
</reference>
<protein>
    <submittedName>
        <fullName evidence="2">Uncharacterized protein</fullName>
    </submittedName>
</protein>
<proteinExistence type="predicted"/>
<evidence type="ECO:0000313" key="2">
    <source>
        <dbReference type="EMBL" id="PWN89972.1"/>
    </source>
</evidence>
<feature type="compositionally biased region" description="Low complexity" evidence="1">
    <location>
        <begin position="13"/>
        <end position="30"/>
    </location>
</feature>
<dbReference type="AlphaFoldDB" id="A0A316YL88"/>
<evidence type="ECO:0000256" key="1">
    <source>
        <dbReference type="SAM" id="MobiDB-lite"/>
    </source>
</evidence>
<dbReference type="PANTHER" id="PTHR37332:SF1">
    <property type="entry name" value="ELMO DOMAIN-CONTAINING PROTEIN"/>
    <property type="match status" value="1"/>
</dbReference>
<organism evidence="2 3">
    <name type="scientific">Acaromyces ingoldii</name>
    <dbReference type="NCBI Taxonomy" id="215250"/>
    <lineage>
        <taxon>Eukaryota</taxon>
        <taxon>Fungi</taxon>
        <taxon>Dikarya</taxon>
        <taxon>Basidiomycota</taxon>
        <taxon>Ustilaginomycotina</taxon>
        <taxon>Exobasidiomycetes</taxon>
        <taxon>Exobasidiales</taxon>
        <taxon>Cryptobasidiaceae</taxon>
        <taxon>Acaromyces</taxon>
    </lineage>
</organism>
<accession>A0A316YL88</accession>
<evidence type="ECO:0000313" key="3">
    <source>
        <dbReference type="Proteomes" id="UP000245768"/>
    </source>
</evidence>
<name>A0A316YL88_9BASI</name>
<feature type="region of interest" description="Disordered" evidence="1">
    <location>
        <begin position="1"/>
        <end position="84"/>
    </location>
</feature>
<gene>
    <name evidence="2" type="ORF">FA10DRAFT_301265</name>
</gene>
<dbReference type="GeneID" id="37046875"/>
<sequence>MPSAFGRRSSNAQSTLSQVPTSSSLSSGASTIPLPPQLGSGAYSSEGLSPSVSPSIGTGGSNPFEQQHGKQNHHHAPSTASSSTFASTFAGGASLTASTSGSAADAQLRETMMRRIRTLAYLKRIFAVDAGHPPQTWLDTVRLTRRDLDGLYEPSRTAKRTSKYFTLGCSLAPVLELSQGQDLVRGIIAVINDVEAASEGEHKDKTKMKNFFKNSISRGSKRGNTMGSLAPDLASSFEGGASGIGPGGTMAGDLIGASVPFQLDFCQTMMSLCDILSEVYYRFLYYLGPAPPSSAFSAMSASAVSFNSDASTSPAVTMMGSDPVSTPTAGMADLITKADSKLKKYIGQVTKELDGLARQVIRDEMSALDTVMAREPSGPGLTSPPRD</sequence>
<dbReference type="PANTHER" id="PTHR37332">
    <property type="entry name" value="EXPRESSED PROTEIN"/>
    <property type="match status" value="1"/>
</dbReference>